<accession>A0A069RJJ8</accession>
<protein>
    <submittedName>
        <fullName evidence="3">Transporter domain-containing protein</fullName>
    </submittedName>
</protein>
<name>A0A069RJJ8_PEPLI</name>
<feature type="transmembrane region" description="Helical" evidence="1">
    <location>
        <begin position="43"/>
        <end position="60"/>
    </location>
</feature>
<keyword evidence="1" id="KW-1133">Transmembrane helix</keyword>
<evidence type="ECO:0000313" key="3">
    <source>
        <dbReference type="EMBL" id="KDR94427.1"/>
    </source>
</evidence>
<evidence type="ECO:0000313" key="4">
    <source>
        <dbReference type="Proteomes" id="UP000027946"/>
    </source>
</evidence>
<dbReference type="STRING" id="1121324.CLIT_20c00720"/>
<feature type="transmembrane region" description="Helical" evidence="1">
    <location>
        <begin position="270"/>
        <end position="289"/>
    </location>
</feature>
<sequence length="485" mass="53023">MENAVRKQVLENVVPHDIDPNDPADLDRVHLDSKSYKKGLIKALAYTAIAIFVFFWPLTVGDTTDVPFGHIYKFLLNLTGVYGLYAVTGMTVVNALLSFYGKFASKEGSKLYDYYGHDSIFHPFFYALGAIFTLMYTLDANLAGYSAPHLIVGPETGGTVVPAIVMGVAFIIPVGAMTMPFLLNYGGIDFIGAVLEPLMRPVFKVPGKSAVDALASFVSSSSMAVIITSKLYYSKVYTKREASIICTCFSAVSVGFAVLVIQTAGLGEHFLKVYFSTLVIAFMVTFFMVRIPPLSKKANEFCDGSPQVLSETGEKFHLGLFKRGVHRAAKRAFLAQPLHKEIKASLVDGFLVIPKVLTLLSAVGILGLIIAEHTPIFQWIGMIFVPFINILGVPDAATIAPSLPVGIAEMFLPVLLIADKVDVLSVQSRYFVTAVSMVQIIFFSETIVVMIATRLPVKLKELVICFLERTFIAMPLVAVAMHILF</sequence>
<dbReference type="Pfam" id="PF07670">
    <property type="entry name" value="Gate"/>
    <property type="match status" value="1"/>
</dbReference>
<keyword evidence="1" id="KW-0812">Transmembrane</keyword>
<dbReference type="InterPro" id="IPR011642">
    <property type="entry name" value="Gate_dom"/>
</dbReference>
<dbReference type="eggNOG" id="COG3314">
    <property type="taxonomic scope" value="Bacteria"/>
</dbReference>
<dbReference type="AlphaFoldDB" id="A0A069RJJ8"/>
<gene>
    <name evidence="3" type="ORF">CLIT_20c00720</name>
</gene>
<dbReference type="Proteomes" id="UP000027946">
    <property type="component" value="Unassembled WGS sequence"/>
</dbReference>
<keyword evidence="4" id="KW-1185">Reference proteome</keyword>
<proteinExistence type="predicted"/>
<feature type="transmembrane region" description="Helical" evidence="1">
    <location>
        <begin position="463"/>
        <end position="484"/>
    </location>
</feature>
<feature type="transmembrane region" description="Helical" evidence="1">
    <location>
        <begin position="430"/>
        <end position="451"/>
    </location>
</feature>
<keyword evidence="1" id="KW-0472">Membrane</keyword>
<dbReference type="RefSeq" id="WP_143182463.1">
    <property type="nucleotide sequence ID" value="NZ_FSRH01000012.1"/>
</dbReference>
<feature type="transmembrane region" description="Helical" evidence="1">
    <location>
        <begin position="400"/>
        <end position="418"/>
    </location>
</feature>
<feature type="transmembrane region" description="Helical" evidence="1">
    <location>
        <begin position="376"/>
        <end position="393"/>
    </location>
</feature>
<reference evidence="3 4" key="1">
    <citation type="submission" date="2014-03" db="EMBL/GenBank/DDBJ databases">
        <title>Genome sequence of Clostridium litorale W6, DSM 5388.</title>
        <authorList>
            <person name="Poehlein A."/>
            <person name="Jagirdar A."/>
            <person name="Khonsari B."/>
            <person name="Chibani C.M."/>
            <person name="Gutierrez Gutierrez D.A."/>
            <person name="Davydova E."/>
            <person name="Alghaithi H.S."/>
            <person name="Nair K.P."/>
            <person name="Dhamotharan K."/>
            <person name="Chandran L."/>
            <person name="G W."/>
            <person name="Daniel R."/>
        </authorList>
    </citation>
    <scope>NUCLEOTIDE SEQUENCE [LARGE SCALE GENOMIC DNA]</scope>
    <source>
        <strain evidence="3 4">W6</strain>
    </source>
</reference>
<dbReference type="EMBL" id="JJMM01000020">
    <property type="protein sequence ID" value="KDR94427.1"/>
    <property type="molecule type" value="Genomic_DNA"/>
</dbReference>
<feature type="transmembrane region" description="Helical" evidence="1">
    <location>
        <begin position="158"/>
        <end position="175"/>
    </location>
</feature>
<evidence type="ECO:0000259" key="2">
    <source>
        <dbReference type="Pfam" id="PF07670"/>
    </source>
</evidence>
<comment type="caution">
    <text evidence="3">The sequence shown here is derived from an EMBL/GenBank/DDBJ whole genome shotgun (WGS) entry which is preliminary data.</text>
</comment>
<feature type="transmembrane region" description="Helical" evidence="1">
    <location>
        <begin position="350"/>
        <end position="370"/>
    </location>
</feature>
<feature type="transmembrane region" description="Helical" evidence="1">
    <location>
        <begin position="120"/>
        <end position="138"/>
    </location>
</feature>
<feature type="transmembrane region" description="Helical" evidence="1">
    <location>
        <begin position="80"/>
        <end position="100"/>
    </location>
</feature>
<feature type="domain" description="Nucleoside transporter/FeoB GTPase Gate" evidence="2">
    <location>
        <begin position="168"/>
        <end position="265"/>
    </location>
</feature>
<organism evidence="3 4">
    <name type="scientific">Peptoclostridium litorale DSM 5388</name>
    <dbReference type="NCBI Taxonomy" id="1121324"/>
    <lineage>
        <taxon>Bacteria</taxon>
        <taxon>Bacillati</taxon>
        <taxon>Bacillota</taxon>
        <taxon>Clostridia</taxon>
        <taxon>Peptostreptococcales</taxon>
        <taxon>Peptoclostridiaceae</taxon>
        <taxon>Peptoclostridium</taxon>
    </lineage>
</organism>
<feature type="transmembrane region" description="Helical" evidence="1">
    <location>
        <begin position="244"/>
        <end position="264"/>
    </location>
</feature>
<evidence type="ECO:0000256" key="1">
    <source>
        <dbReference type="SAM" id="Phobius"/>
    </source>
</evidence>
<dbReference type="OrthoDB" id="1633380at2"/>